<dbReference type="STRING" id="1544416.Cocul_02207"/>
<proteinExistence type="inferred from homology"/>
<evidence type="ECO:0000256" key="4">
    <source>
        <dbReference type="ARBA" id="ARBA00023004"/>
    </source>
</evidence>
<keyword evidence="3" id="KW-0093">Biotin biosynthesis</keyword>
<dbReference type="OrthoDB" id="3829284at2"/>
<feature type="domain" description="Biotin synthase auxiliary protein C-terminal" evidence="9">
    <location>
        <begin position="71"/>
        <end position="95"/>
    </location>
</feature>
<evidence type="ECO:0000256" key="8">
    <source>
        <dbReference type="SAM" id="MobiDB-lite"/>
    </source>
</evidence>
<keyword evidence="11" id="KW-1185">Reference proteome</keyword>
<evidence type="ECO:0000256" key="6">
    <source>
        <dbReference type="ARBA" id="ARBA00093780"/>
    </source>
</evidence>
<feature type="compositionally biased region" description="Low complexity" evidence="8">
    <location>
        <begin position="44"/>
        <end position="54"/>
    </location>
</feature>
<gene>
    <name evidence="10" type="ORF">Cocul_02207</name>
</gene>
<reference evidence="10 11" key="1">
    <citation type="submission" date="2015-10" db="EMBL/GenBank/DDBJ databases">
        <title>Corynebacteirum lowii and Corynebacterium oculi species nova, derived from human clinical disease and and emended description of Corynebacterium mastiditis.</title>
        <authorList>
            <person name="Bernard K."/>
            <person name="Pacheco A.L."/>
            <person name="Mcdougall C."/>
            <person name="Burtx T."/>
            <person name="Weibe D."/>
            <person name="Tyler S."/>
            <person name="Olson A.B."/>
            <person name="Cnockaert M."/>
            <person name="Eguchi H."/>
            <person name="Kuwahara T."/>
            <person name="Nakayama-Imaohji H."/>
            <person name="Boudewijins M."/>
            <person name="Van Hoecke F."/>
            <person name="Bernier A.-M."/>
            <person name="Vandamme P."/>
        </authorList>
    </citation>
    <scope>NUCLEOTIDE SEQUENCE [LARGE SCALE GENOMIC DNA]</scope>
    <source>
        <strain evidence="10 11">NML 130210</strain>
    </source>
</reference>
<comment type="cofactor">
    <cofactor evidence="1">
        <name>iron-sulfur cluster</name>
        <dbReference type="ChEBI" id="CHEBI:30408"/>
    </cofactor>
</comment>
<dbReference type="InterPro" id="IPR058605">
    <property type="entry name" value="BsaP_C"/>
</dbReference>
<dbReference type="RefSeq" id="WP_055123266.1">
    <property type="nucleotide sequence ID" value="NZ_LKST01000004.1"/>
</dbReference>
<feature type="region of interest" description="Disordered" evidence="8">
    <location>
        <begin position="22"/>
        <end position="54"/>
    </location>
</feature>
<evidence type="ECO:0000313" key="11">
    <source>
        <dbReference type="Proteomes" id="UP000050517"/>
    </source>
</evidence>
<dbReference type="Pfam" id="PF26519">
    <property type="entry name" value="BsaP"/>
    <property type="match status" value="1"/>
</dbReference>
<dbReference type="AlphaFoldDB" id="A0A0N8VZ90"/>
<keyword evidence="2" id="KW-0479">Metal-binding</keyword>
<dbReference type="PATRIC" id="fig|1544416.3.peg.2204"/>
<comment type="function">
    <text evidence="5">Required for the activity of the biotin synthase BioB.</text>
</comment>
<evidence type="ECO:0000259" key="9">
    <source>
        <dbReference type="Pfam" id="PF26519"/>
    </source>
</evidence>
<dbReference type="Proteomes" id="UP000050517">
    <property type="component" value="Unassembled WGS sequence"/>
</dbReference>
<comment type="caution">
    <text evidence="10">The sequence shown here is derived from an EMBL/GenBank/DDBJ whole genome shotgun (WGS) entry which is preliminary data.</text>
</comment>
<accession>A0A0N8VZ90</accession>
<comment type="similarity">
    <text evidence="6">Belongs to the BsaP family.</text>
</comment>
<protein>
    <recommendedName>
        <fullName evidence="7">Biotin synthase auxiliary protein</fullName>
    </recommendedName>
</protein>
<dbReference type="EMBL" id="LKST01000004">
    <property type="protein sequence ID" value="KQB83234.1"/>
    <property type="molecule type" value="Genomic_DNA"/>
</dbReference>
<name>A0A0N8VZ90_9CORY</name>
<evidence type="ECO:0000256" key="3">
    <source>
        <dbReference type="ARBA" id="ARBA00022756"/>
    </source>
</evidence>
<keyword evidence="4" id="KW-0408">Iron</keyword>
<organism evidence="10 11">
    <name type="scientific">Corynebacterium oculi</name>
    <dbReference type="NCBI Taxonomy" id="1544416"/>
    <lineage>
        <taxon>Bacteria</taxon>
        <taxon>Bacillati</taxon>
        <taxon>Actinomycetota</taxon>
        <taxon>Actinomycetes</taxon>
        <taxon>Mycobacteriales</taxon>
        <taxon>Corynebacteriaceae</taxon>
        <taxon>Corynebacterium</taxon>
    </lineage>
</organism>
<sequence length="96" mass="10087">MSREAFDDLAAAVLAGAEPIFDPHTGVSGSGETFAGRGGRAKPRSPGAASPGARAGYEPPRYCQLCGRALAVQVFPQGWTARCSRHGELDSAWLER</sequence>
<evidence type="ECO:0000256" key="1">
    <source>
        <dbReference type="ARBA" id="ARBA00001915"/>
    </source>
</evidence>
<evidence type="ECO:0000256" key="2">
    <source>
        <dbReference type="ARBA" id="ARBA00022723"/>
    </source>
</evidence>
<evidence type="ECO:0000256" key="5">
    <source>
        <dbReference type="ARBA" id="ARBA00093761"/>
    </source>
</evidence>
<evidence type="ECO:0000256" key="7">
    <source>
        <dbReference type="ARBA" id="ARBA00093796"/>
    </source>
</evidence>
<evidence type="ECO:0000313" key="10">
    <source>
        <dbReference type="EMBL" id="KQB83234.1"/>
    </source>
</evidence>